<dbReference type="EMBL" id="LIAE01006799">
    <property type="protein sequence ID" value="PAV85196.1"/>
    <property type="molecule type" value="Genomic_DNA"/>
</dbReference>
<gene>
    <name evidence="2" type="ORF">WR25_04170</name>
</gene>
<dbReference type="AlphaFoldDB" id="A0A2A2LGD1"/>
<dbReference type="EMBL" id="LIAE01006799">
    <property type="protein sequence ID" value="PAV85198.1"/>
    <property type="molecule type" value="Genomic_DNA"/>
</dbReference>
<comment type="caution">
    <text evidence="2">The sequence shown here is derived from an EMBL/GenBank/DDBJ whole genome shotgun (WGS) entry which is preliminary data.</text>
</comment>
<name>A0A2A2LGD1_9BILA</name>
<keyword evidence="3" id="KW-1185">Reference proteome</keyword>
<proteinExistence type="predicted"/>
<evidence type="ECO:0000256" key="1">
    <source>
        <dbReference type="SAM" id="MobiDB-lite"/>
    </source>
</evidence>
<feature type="compositionally biased region" description="Basic and acidic residues" evidence="1">
    <location>
        <begin position="1"/>
        <end position="29"/>
    </location>
</feature>
<dbReference type="Proteomes" id="UP000218231">
    <property type="component" value="Unassembled WGS sequence"/>
</dbReference>
<dbReference type="EMBL" id="LIAE01006799">
    <property type="protein sequence ID" value="PAV85200.1"/>
    <property type="molecule type" value="Genomic_DNA"/>
</dbReference>
<organism evidence="2 3">
    <name type="scientific">Diploscapter pachys</name>
    <dbReference type="NCBI Taxonomy" id="2018661"/>
    <lineage>
        <taxon>Eukaryota</taxon>
        <taxon>Metazoa</taxon>
        <taxon>Ecdysozoa</taxon>
        <taxon>Nematoda</taxon>
        <taxon>Chromadorea</taxon>
        <taxon>Rhabditida</taxon>
        <taxon>Rhabditina</taxon>
        <taxon>Rhabditomorpha</taxon>
        <taxon>Rhabditoidea</taxon>
        <taxon>Rhabditidae</taxon>
        <taxon>Diploscapter</taxon>
    </lineage>
</organism>
<reference evidence="2 3" key="1">
    <citation type="journal article" date="2017" name="Curr. Biol.">
        <title>Genome architecture and evolution of a unichromosomal asexual nematode.</title>
        <authorList>
            <person name="Fradin H."/>
            <person name="Zegar C."/>
            <person name="Gutwein M."/>
            <person name="Lucas J."/>
            <person name="Kovtun M."/>
            <person name="Corcoran D."/>
            <person name="Baugh L.R."/>
            <person name="Kiontke K."/>
            <person name="Gunsalus K."/>
            <person name="Fitch D.H."/>
            <person name="Piano F."/>
        </authorList>
    </citation>
    <scope>NUCLEOTIDE SEQUENCE [LARGE SCALE GENOMIC DNA]</scope>
    <source>
        <strain evidence="2">PF1309</strain>
    </source>
</reference>
<protein>
    <submittedName>
        <fullName evidence="2">Uncharacterized protein</fullName>
    </submittedName>
</protein>
<feature type="region of interest" description="Disordered" evidence="1">
    <location>
        <begin position="1"/>
        <end position="32"/>
    </location>
</feature>
<evidence type="ECO:0000313" key="3">
    <source>
        <dbReference type="Proteomes" id="UP000218231"/>
    </source>
</evidence>
<dbReference type="EMBL" id="LIAE01006799">
    <property type="protein sequence ID" value="PAV85197.1"/>
    <property type="molecule type" value="Genomic_DNA"/>
</dbReference>
<sequence length="150" mass="16701">MREFRSDMSNDSGTEKQQREGKSEDRRADGNVIGSERGEEAAMQQPQAEAGLLFQNLVYSVVNKSPQCPLYLLCWLDLAHFLSLTIPCLALSSISNFFPPSLFQQLPWRLSFLLLFGSSLFSSPSAASHSVEHSIRSALSELLLIATNYD</sequence>
<evidence type="ECO:0000313" key="2">
    <source>
        <dbReference type="EMBL" id="PAV85200.1"/>
    </source>
</evidence>
<accession>A0A2A2LGD1</accession>
<dbReference type="EMBL" id="LIAE01006799">
    <property type="protein sequence ID" value="PAV85199.1"/>
    <property type="molecule type" value="Genomic_DNA"/>
</dbReference>